<dbReference type="Gene3D" id="3.40.50.300">
    <property type="entry name" value="P-loop containing nucleotide triphosphate hydrolases"/>
    <property type="match status" value="1"/>
</dbReference>
<feature type="domain" description="ABC transporter" evidence="4">
    <location>
        <begin position="60"/>
        <end position="293"/>
    </location>
</feature>
<evidence type="ECO:0000256" key="3">
    <source>
        <dbReference type="SAM" id="MobiDB-lite"/>
    </source>
</evidence>
<dbReference type="AlphaFoldDB" id="A0AA35WBT3"/>
<keyword evidence="2 5" id="KW-0067">ATP-binding</keyword>
<gene>
    <name evidence="5" type="ORF">GBAR_LOCUS5220</name>
</gene>
<dbReference type="PROSITE" id="PS50893">
    <property type="entry name" value="ABC_TRANSPORTER_2"/>
    <property type="match status" value="1"/>
</dbReference>
<name>A0AA35WBT3_GEOBA</name>
<protein>
    <submittedName>
        <fullName evidence="5">ATP-binding cassette sub-family A member 3</fullName>
    </submittedName>
</protein>
<evidence type="ECO:0000256" key="1">
    <source>
        <dbReference type="ARBA" id="ARBA00022741"/>
    </source>
</evidence>
<dbReference type="Proteomes" id="UP001174909">
    <property type="component" value="Unassembled WGS sequence"/>
</dbReference>
<evidence type="ECO:0000256" key="2">
    <source>
        <dbReference type="ARBA" id="ARBA00022840"/>
    </source>
</evidence>
<dbReference type="GO" id="GO:0005319">
    <property type="term" value="F:lipid transporter activity"/>
    <property type="evidence" value="ECO:0007669"/>
    <property type="project" value="TreeGrafter"/>
</dbReference>
<dbReference type="FunFam" id="3.40.50.300:FF:000933">
    <property type="entry name" value="ABC transporter A family member 7"/>
    <property type="match status" value="1"/>
</dbReference>
<dbReference type="EMBL" id="CASHTH010000779">
    <property type="protein sequence ID" value="CAI8007467.1"/>
    <property type="molecule type" value="Genomic_DNA"/>
</dbReference>
<organism evidence="5 6">
    <name type="scientific">Geodia barretti</name>
    <name type="common">Barrett's horny sponge</name>
    <dbReference type="NCBI Taxonomy" id="519541"/>
    <lineage>
        <taxon>Eukaryota</taxon>
        <taxon>Metazoa</taxon>
        <taxon>Porifera</taxon>
        <taxon>Demospongiae</taxon>
        <taxon>Heteroscleromorpha</taxon>
        <taxon>Tetractinellida</taxon>
        <taxon>Astrophorina</taxon>
        <taxon>Geodiidae</taxon>
        <taxon>Geodia</taxon>
    </lineage>
</organism>
<dbReference type="InterPro" id="IPR003439">
    <property type="entry name" value="ABC_transporter-like_ATP-bd"/>
</dbReference>
<dbReference type="Pfam" id="PF00005">
    <property type="entry name" value="ABC_tran"/>
    <property type="match status" value="1"/>
</dbReference>
<sequence>YVNEVKPGRYGVPRPFYFPLQPSYWTGRPCTTTSQEVRGGGERSGDDLHEEEPRNMAVGISVQNLIKIYDNNKLSKCFQSSTKHETRRRVAVDGLNLNMYEGQITALLGHNGAGKTTTISILTGLYTPTGGTAVINGYDIRSNMDQIRHSLGICPQHNVLFDRLTVLEHLKFFARLKGVHGRGVQEAADTMIQDLQLGDKRNTPSRHLSGGMKRKLSVGIALIGGSKTVVLDEPTSGMDPYARRATWDLLAKHKEGRTILLTTHFMDEADLLGDRIAIMAEGKLRCSGSSLFLKSR</sequence>
<dbReference type="CDD" id="cd03263">
    <property type="entry name" value="ABC_subfamily_A"/>
    <property type="match status" value="1"/>
</dbReference>
<dbReference type="InterPro" id="IPR026082">
    <property type="entry name" value="ABCA"/>
</dbReference>
<dbReference type="InterPro" id="IPR003593">
    <property type="entry name" value="AAA+_ATPase"/>
</dbReference>
<dbReference type="PANTHER" id="PTHR19229:SF250">
    <property type="entry name" value="ABC TRANSPORTER DOMAIN-CONTAINING PROTEIN-RELATED"/>
    <property type="match status" value="1"/>
</dbReference>
<comment type="caution">
    <text evidence="5">The sequence shown here is derived from an EMBL/GenBank/DDBJ whole genome shotgun (WGS) entry which is preliminary data.</text>
</comment>
<proteinExistence type="predicted"/>
<accession>A0AA35WBT3</accession>
<evidence type="ECO:0000313" key="6">
    <source>
        <dbReference type="Proteomes" id="UP001174909"/>
    </source>
</evidence>
<dbReference type="PROSITE" id="PS00211">
    <property type="entry name" value="ABC_TRANSPORTER_1"/>
    <property type="match status" value="1"/>
</dbReference>
<dbReference type="PANTHER" id="PTHR19229">
    <property type="entry name" value="ATP-BINDING CASSETTE TRANSPORTER SUBFAMILY A ABCA"/>
    <property type="match status" value="1"/>
</dbReference>
<feature type="region of interest" description="Disordered" evidence="3">
    <location>
        <begin position="29"/>
        <end position="51"/>
    </location>
</feature>
<dbReference type="GO" id="GO:0005524">
    <property type="term" value="F:ATP binding"/>
    <property type="evidence" value="ECO:0007669"/>
    <property type="project" value="UniProtKB-KW"/>
</dbReference>
<dbReference type="GO" id="GO:0140359">
    <property type="term" value="F:ABC-type transporter activity"/>
    <property type="evidence" value="ECO:0007669"/>
    <property type="project" value="InterPro"/>
</dbReference>
<evidence type="ECO:0000313" key="5">
    <source>
        <dbReference type="EMBL" id="CAI8007467.1"/>
    </source>
</evidence>
<keyword evidence="1" id="KW-0547">Nucleotide-binding</keyword>
<dbReference type="SUPFAM" id="SSF52540">
    <property type="entry name" value="P-loop containing nucleoside triphosphate hydrolases"/>
    <property type="match status" value="1"/>
</dbReference>
<dbReference type="GO" id="GO:0016020">
    <property type="term" value="C:membrane"/>
    <property type="evidence" value="ECO:0007669"/>
    <property type="project" value="InterPro"/>
</dbReference>
<dbReference type="SMART" id="SM00382">
    <property type="entry name" value="AAA"/>
    <property type="match status" value="1"/>
</dbReference>
<dbReference type="InterPro" id="IPR017871">
    <property type="entry name" value="ABC_transporter-like_CS"/>
</dbReference>
<reference evidence="5" key="1">
    <citation type="submission" date="2023-03" db="EMBL/GenBank/DDBJ databases">
        <authorList>
            <person name="Steffen K."/>
            <person name="Cardenas P."/>
        </authorList>
    </citation>
    <scope>NUCLEOTIDE SEQUENCE</scope>
</reference>
<evidence type="ECO:0000259" key="4">
    <source>
        <dbReference type="PROSITE" id="PS50893"/>
    </source>
</evidence>
<keyword evidence="6" id="KW-1185">Reference proteome</keyword>
<dbReference type="InterPro" id="IPR027417">
    <property type="entry name" value="P-loop_NTPase"/>
</dbReference>
<dbReference type="GO" id="GO:0016887">
    <property type="term" value="F:ATP hydrolysis activity"/>
    <property type="evidence" value="ECO:0007669"/>
    <property type="project" value="InterPro"/>
</dbReference>
<feature type="compositionally biased region" description="Basic and acidic residues" evidence="3">
    <location>
        <begin position="39"/>
        <end position="51"/>
    </location>
</feature>
<feature type="non-terminal residue" evidence="5">
    <location>
        <position position="1"/>
    </location>
</feature>